<dbReference type="PANTHER" id="PTHR43667:SF2">
    <property type="entry name" value="FATTY ACID C-METHYL TRANSFERASE"/>
    <property type="match status" value="1"/>
</dbReference>
<sequence>MRASRSEAHVAPYEEYRAYWFKVKSVIEMPYTRSIDAKAWPSVANVPAGWGIRMRARRAEAAFARACAHAGLTLVPNDEHPTADLVVKHEALFSRIATHGWVGLAEGYLAGEWETDTPGGLVDVLAALLAVEYHPKTAVVPTDEEYVGGEVPPELVERYSGDGMSAFAGRFATGVPTTQRVSVPSYARGAGRGDEPATHFVDITEISDPLDVNRDDLGDAQRRAARMLLDYVAAGPGTHILEYPSAGGALAIEAARCNATVDTVTADPELYDALHERLTFAGVADAVHTELIDPPIFAPGRWHGRYDAVVSAEKLETIPPDQRVPFITAVDKLVAPGGKAALQTVTATDRFNPAAQAAVESLRAYIWPGLSYPQPEDVLKLVDRHTGLRVISQVHAPGHLEQSLKLQRETFTTQLREAAADGFDAVYRRLWIWQLSLREALVRESMLEVVHFTLTHRHRRGMR</sequence>
<proteinExistence type="predicted"/>
<gene>
    <name evidence="1" type="ORF">SAMN05661109_00437</name>
</gene>
<dbReference type="Pfam" id="PF02353">
    <property type="entry name" value="CMAS"/>
    <property type="match status" value="1"/>
</dbReference>
<dbReference type="PANTHER" id="PTHR43667">
    <property type="entry name" value="CYCLOPROPANE-FATTY-ACYL-PHOSPHOLIPID SYNTHASE"/>
    <property type="match status" value="1"/>
</dbReference>
<dbReference type="EMBL" id="FOGQ01000001">
    <property type="protein sequence ID" value="SER50861.1"/>
    <property type="molecule type" value="Genomic_DNA"/>
</dbReference>
<keyword evidence="2" id="KW-1185">Reference proteome</keyword>
<evidence type="ECO:0000313" key="1">
    <source>
        <dbReference type="EMBL" id="SER50861.1"/>
    </source>
</evidence>
<protein>
    <submittedName>
        <fullName evidence="1">Cyclopropane-fatty-acyl-phospholipid synthase</fullName>
    </submittedName>
</protein>
<dbReference type="InterPro" id="IPR050723">
    <property type="entry name" value="CFA/CMAS"/>
</dbReference>
<dbReference type="AlphaFoldDB" id="A0A1H9PRK6"/>
<name>A0A1H9PRK6_9CORY</name>
<dbReference type="InterPro" id="IPR029063">
    <property type="entry name" value="SAM-dependent_MTases_sf"/>
</dbReference>
<dbReference type="STRING" id="1121357.SAMN05661109_00437"/>
<organism evidence="1 2">
    <name type="scientific">Corynebacterium cystitidis DSM 20524</name>
    <dbReference type="NCBI Taxonomy" id="1121357"/>
    <lineage>
        <taxon>Bacteria</taxon>
        <taxon>Bacillati</taxon>
        <taxon>Actinomycetota</taxon>
        <taxon>Actinomycetes</taxon>
        <taxon>Mycobacteriales</taxon>
        <taxon>Corynebacteriaceae</taxon>
        <taxon>Corynebacterium</taxon>
    </lineage>
</organism>
<accession>A0A1H9PRK6</accession>
<reference evidence="2" key="1">
    <citation type="submission" date="2016-10" db="EMBL/GenBank/DDBJ databases">
        <authorList>
            <person name="Varghese N."/>
            <person name="Submissions S."/>
        </authorList>
    </citation>
    <scope>NUCLEOTIDE SEQUENCE [LARGE SCALE GENOMIC DNA]</scope>
    <source>
        <strain evidence="2">DSM 20524</strain>
    </source>
</reference>
<dbReference type="Gene3D" id="3.40.50.150">
    <property type="entry name" value="Vaccinia Virus protein VP39"/>
    <property type="match status" value="1"/>
</dbReference>
<dbReference type="SUPFAM" id="SSF53335">
    <property type="entry name" value="S-adenosyl-L-methionine-dependent methyltransferases"/>
    <property type="match status" value="1"/>
</dbReference>
<evidence type="ECO:0000313" key="2">
    <source>
        <dbReference type="Proteomes" id="UP000198929"/>
    </source>
</evidence>
<dbReference type="Proteomes" id="UP000198929">
    <property type="component" value="Unassembled WGS sequence"/>
</dbReference>